<organism evidence="11 12">
    <name type="scientific">Phocaeicola coprophilus</name>
    <dbReference type="NCBI Taxonomy" id="387090"/>
    <lineage>
        <taxon>Bacteria</taxon>
        <taxon>Pseudomonadati</taxon>
        <taxon>Bacteroidota</taxon>
        <taxon>Bacteroidia</taxon>
        <taxon>Bacteroidales</taxon>
        <taxon>Bacteroidaceae</taxon>
        <taxon>Phocaeicola</taxon>
    </lineage>
</organism>
<keyword evidence="8" id="KW-1133">Transmembrane helix</keyword>
<dbReference type="PANTHER" id="PTHR43047">
    <property type="entry name" value="TWO-COMPONENT HISTIDINE PROTEIN KINASE"/>
    <property type="match status" value="1"/>
</dbReference>
<sequence length="775" mass="87148">MKFERKLQIKIAFGYVVMLAIGISMAFILVHERKRMKNIETETTNIRNVRKSIGIVHRFITELAISGETIIGWKNSDYQHYHSMRQQADSLLQIMKPCCKEYVRIKQIDSLRYLLTDKETHLLHIWEVLRKQTQTDSIMINYLPEVAKRATRVCTVQQKKKGIAGFFGGKNTVQVLPSAQELHEFSDSLITLQRKQAAEMDAYADSLRTRNRTLNTQLNRLVSGLDIQAQSAFKQREQKITEAQNLSVRLYTATISAAIILLFLSYLTIHRELKRNADEKRKREELIGKLQESNAKNEELIRLRRNLIQNVSHELRTPLTAISGNAELLLNDDNRDSRMRHAKIIKASAGRMASMLNSLLDYFRLDNRKVTILSKPFKLSLIADTLETEFAMQANSKHLTLIVRNHASKVVNGDKNRILSIGGNLLSNAIKFTDNGTITLTTQCKDGVFTLTVEDTGTGISEGQKKLIFKPFERLGNAATQDGFGLGLSIVKQLVELMDGSISVESEKGKGSKFTVSLPLAMAIESQTDTNLPITSNGLSISDSSVLVIDNDLVTLGMIRDMCAQNGISCDTCISVGELTDKMRGKDYDLLITDLKMPDMNGYEVLELLRTSDIGNSRTIPIVAATAAGFITEEGLQSAGFTAMLGKPFSIAELLNVITQYANKEHRQQPDFSALLAFGDRRHTLERLIMETKKEMDELRKAAETKDMEALDGWIHHLRSSWMLMKAEQPLTVLYKAIHNENISESKVNAAVDAVLAQGKLIVDLARKEMERWKG</sequence>
<feature type="domain" description="Response regulatory" evidence="10">
    <location>
        <begin position="545"/>
        <end position="662"/>
    </location>
</feature>
<evidence type="ECO:0000259" key="10">
    <source>
        <dbReference type="PROSITE" id="PS50110"/>
    </source>
</evidence>
<dbReference type="PROSITE" id="PS50109">
    <property type="entry name" value="HIS_KIN"/>
    <property type="match status" value="1"/>
</dbReference>
<dbReference type="SUPFAM" id="SSF47226">
    <property type="entry name" value="Histidine-containing phosphotransfer domain, HPT domain"/>
    <property type="match status" value="1"/>
</dbReference>
<feature type="coiled-coil region" evidence="7">
    <location>
        <begin position="682"/>
        <end position="709"/>
    </location>
</feature>
<dbReference type="SUPFAM" id="SSF55874">
    <property type="entry name" value="ATPase domain of HSP90 chaperone/DNA topoisomerase II/histidine kinase"/>
    <property type="match status" value="1"/>
</dbReference>
<dbReference type="Pfam" id="PF02518">
    <property type="entry name" value="HATPase_c"/>
    <property type="match status" value="1"/>
</dbReference>
<dbReference type="InterPro" id="IPR036890">
    <property type="entry name" value="HATPase_C_sf"/>
</dbReference>
<evidence type="ECO:0000256" key="3">
    <source>
        <dbReference type="ARBA" id="ARBA00022553"/>
    </source>
</evidence>
<dbReference type="SUPFAM" id="SSF52172">
    <property type="entry name" value="CheY-like"/>
    <property type="match status" value="1"/>
</dbReference>
<dbReference type="GO" id="GO:0009927">
    <property type="term" value="F:histidine phosphotransfer kinase activity"/>
    <property type="evidence" value="ECO:0007669"/>
    <property type="project" value="TreeGrafter"/>
</dbReference>
<keyword evidence="3 6" id="KW-0597">Phosphoprotein</keyword>
<comment type="caution">
    <text evidence="11">The sequence shown here is derived from an EMBL/GenBank/DDBJ whole genome shotgun (WGS) entry which is preliminary data.</text>
</comment>
<evidence type="ECO:0000256" key="8">
    <source>
        <dbReference type="SAM" id="Phobius"/>
    </source>
</evidence>
<name>A0A413T2Y1_9BACT</name>
<dbReference type="SMART" id="SM00448">
    <property type="entry name" value="REC"/>
    <property type="match status" value="1"/>
</dbReference>
<dbReference type="GO" id="GO:0005886">
    <property type="term" value="C:plasma membrane"/>
    <property type="evidence" value="ECO:0007669"/>
    <property type="project" value="TreeGrafter"/>
</dbReference>
<gene>
    <name evidence="11" type="ORF">DW921_03355</name>
</gene>
<reference evidence="11 12" key="1">
    <citation type="submission" date="2018-08" db="EMBL/GenBank/DDBJ databases">
        <title>A genome reference for cultivated species of the human gut microbiota.</title>
        <authorList>
            <person name="Zou Y."/>
            <person name="Xue W."/>
            <person name="Luo G."/>
        </authorList>
    </citation>
    <scope>NUCLEOTIDE SEQUENCE [LARGE SCALE GENOMIC DNA]</scope>
    <source>
        <strain evidence="11 12">AM42-38</strain>
    </source>
</reference>
<evidence type="ECO:0000256" key="6">
    <source>
        <dbReference type="PROSITE-ProRule" id="PRU00169"/>
    </source>
</evidence>
<dbReference type="InterPro" id="IPR011006">
    <property type="entry name" value="CheY-like_superfamily"/>
</dbReference>
<dbReference type="InterPro" id="IPR003594">
    <property type="entry name" value="HATPase_dom"/>
</dbReference>
<feature type="transmembrane region" description="Helical" evidence="8">
    <location>
        <begin position="12"/>
        <end position="30"/>
    </location>
</feature>
<dbReference type="AlphaFoldDB" id="A0A413T2Y1"/>
<dbReference type="InterPro" id="IPR036641">
    <property type="entry name" value="HPT_dom_sf"/>
</dbReference>
<evidence type="ECO:0000256" key="1">
    <source>
        <dbReference type="ARBA" id="ARBA00000085"/>
    </source>
</evidence>
<evidence type="ECO:0000256" key="4">
    <source>
        <dbReference type="ARBA" id="ARBA00022679"/>
    </source>
</evidence>
<evidence type="ECO:0000256" key="2">
    <source>
        <dbReference type="ARBA" id="ARBA00012438"/>
    </source>
</evidence>
<dbReference type="EC" id="2.7.13.3" evidence="2"/>
<dbReference type="CDD" id="cd16922">
    <property type="entry name" value="HATPase_EvgS-ArcB-TorS-like"/>
    <property type="match status" value="1"/>
</dbReference>
<dbReference type="SMART" id="SM00388">
    <property type="entry name" value="HisKA"/>
    <property type="match status" value="1"/>
</dbReference>
<feature type="transmembrane region" description="Helical" evidence="8">
    <location>
        <begin position="248"/>
        <end position="269"/>
    </location>
</feature>
<dbReference type="GO" id="GO:0000155">
    <property type="term" value="F:phosphorelay sensor kinase activity"/>
    <property type="evidence" value="ECO:0007669"/>
    <property type="project" value="InterPro"/>
</dbReference>
<dbReference type="InterPro" id="IPR003661">
    <property type="entry name" value="HisK_dim/P_dom"/>
</dbReference>
<evidence type="ECO:0000313" key="11">
    <source>
        <dbReference type="EMBL" id="RHA77677.1"/>
    </source>
</evidence>
<evidence type="ECO:0000313" key="12">
    <source>
        <dbReference type="Proteomes" id="UP000283855"/>
    </source>
</evidence>
<accession>A0A413T2Y1</accession>
<dbReference type="Gene3D" id="1.10.287.130">
    <property type="match status" value="1"/>
</dbReference>
<dbReference type="InterPro" id="IPR005467">
    <property type="entry name" value="His_kinase_dom"/>
</dbReference>
<dbReference type="Gene3D" id="3.40.50.2300">
    <property type="match status" value="1"/>
</dbReference>
<dbReference type="Proteomes" id="UP000283855">
    <property type="component" value="Unassembled WGS sequence"/>
</dbReference>
<dbReference type="PANTHER" id="PTHR43047:SF72">
    <property type="entry name" value="OSMOSENSING HISTIDINE PROTEIN KINASE SLN1"/>
    <property type="match status" value="1"/>
</dbReference>
<comment type="catalytic activity">
    <reaction evidence="1">
        <text>ATP + protein L-histidine = ADP + protein N-phospho-L-histidine.</text>
        <dbReference type="EC" id="2.7.13.3"/>
    </reaction>
</comment>
<dbReference type="CDD" id="cd00082">
    <property type="entry name" value="HisKA"/>
    <property type="match status" value="1"/>
</dbReference>
<dbReference type="FunFam" id="3.30.565.10:FF:000006">
    <property type="entry name" value="Sensor histidine kinase WalK"/>
    <property type="match status" value="1"/>
</dbReference>
<dbReference type="SUPFAM" id="SSF47384">
    <property type="entry name" value="Homodimeric domain of signal transducing histidine kinase"/>
    <property type="match status" value="1"/>
</dbReference>
<evidence type="ECO:0000256" key="7">
    <source>
        <dbReference type="SAM" id="Coils"/>
    </source>
</evidence>
<dbReference type="InterPro" id="IPR001789">
    <property type="entry name" value="Sig_transdc_resp-reg_receiver"/>
</dbReference>
<dbReference type="Pfam" id="PF00512">
    <property type="entry name" value="HisKA"/>
    <property type="match status" value="1"/>
</dbReference>
<dbReference type="EMBL" id="QSFT01000005">
    <property type="protein sequence ID" value="RHA77677.1"/>
    <property type="molecule type" value="Genomic_DNA"/>
</dbReference>
<dbReference type="SMART" id="SM00387">
    <property type="entry name" value="HATPase_c"/>
    <property type="match status" value="1"/>
</dbReference>
<dbReference type="InterPro" id="IPR004358">
    <property type="entry name" value="Sig_transdc_His_kin-like_C"/>
</dbReference>
<keyword evidence="5 11" id="KW-0418">Kinase</keyword>
<dbReference type="PRINTS" id="PR00344">
    <property type="entry name" value="BCTRLSENSOR"/>
</dbReference>
<dbReference type="PROSITE" id="PS50110">
    <property type="entry name" value="RESPONSE_REGULATORY"/>
    <property type="match status" value="1"/>
</dbReference>
<dbReference type="InterPro" id="IPR036097">
    <property type="entry name" value="HisK_dim/P_sf"/>
</dbReference>
<evidence type="ECO:0000259" key="9">
    <source>
        <dbReference type="PROSITE" id="PS50109"/>
    </source>
</evidence>
<evidence type="ECO:0000256" key="5">
    <source>
        <dbReference type="ARBA" id="ARBA00022777"/>
    </source>
</evidence>
<feature type="domain" description="Histidine kinase" evidence="9">
    <location>
        <begin position="310"/>
        <end position="522"/>
    </location>
</feature>
<keyword evidence="8" id="KW-0812">Transmembrane</keyword>
<keyword evidence="8" id="KW-0472">Membrane</keyword>
<dbReference type="Gene3D" id="3.30.565.10">
    <property type="entry name" value="Histidine kinase-like ATPase, C-terminal domain"/>
    <property type="match status" value="1"/>
</dbReference>
<protein>
    <recommendedName>
        <fullName evidence="2">histidine kinase</fullName>
        <ecNumber evidence="2">2.7.13.3</ecNumber>
    </recommendedName>
</protein>
<dbReference type="Pfam" id="PF00072">
    <property type="entry name" value="Response_reg"/>
    <property type="match status" value="1"/>
</dbReference>
<feature type="modified residue" description="4-aspartylphosphate" evidence="6">
    <location>
        <position position="594"/>
    </location>
</feature>
<keyword evidence="7" id="KW-0175">Coiled coil</keyword>
<keyword evidence="4" id="KW-0808">Transferase</keyword>
<proteinExistence type="predicted"/>
<feature type="coiled-coil region" evidence="7">
    <location>
        <begin position="276"/>
        <end position="310"/>
    </location>
</feature>